<dbReference type="Proteomes" id="UP001595729">
    <property type="component" value="Unassembled WGS sequence"/>
</dbReference>
<dbReference type="Gene3D" id="3.40.190.290">
    <property type="match status" value="1"/>
</dbReference>
<dbReference type="InterPro" id="IPR036390">
    <property type="entry name" value="WH_DNA-bd_sf"/>
</dbReference>
<gene>
    <name evidence="7" type="ORF">ACFOPI_02345</name>
</gene>
<keyword evidence="8" id="KW-1185">Reference proteome</keyword>
<dbReference type="EMBL" id="JBHRXX010000001">
    <property type="protein sequence ID" value="MFC3682414.1"/>
    <property type="molecule type" value="Genomic_DNA"/>
</dbReference>
<reference evidence="8" key="1">
    <citation type="journal article" date="2019" name="Int. J. Syst. Evol. Microbiol.">
        <title>The Global Catalogue of Microorganisms (GCM) 10K type strain sequencing project: providing services to taxonomists for standard genome sequencing and annotation.</title>
        <authorList>
            <consortium name="The Broad Institute Genomics Platform"/>
            <consortium name="The Broad Institute Genome Sequencing Center for Infectious Disease"/>
            <person name="Wu L."/>
            <person name="Ma J."/>
        </authorList>
    </citation>
    <scope>NUCLEOTIDE SEQUENCE [LARGE SCALE GENOMIC DNA]</scope>
    <source>
        <strain evidence="8">KCTC 42501</strain>
    </source>
</reference>
<dbReference type="NCBIfam" id="TIGR03298">
    <property type="entry name" value="argP"/>
    <property type="match status" value="1"/>
</dbReference>
<feature type="domain" description="HTH lysR-type" evidence="6">
    <location>
        <begin position="4"/>
        <end position="60"/>
    </location>
</feature>
<dbReference type="RefSeq" id="WP_382170342.1">
    <property type="nucleotide sequence ID" value="NZ_JBHRXX010000001.1"/>
</dbReference>
<dbReference type="InterPro" id="IPR000847">
    <property type="entry name" value="LysR_HTH_N"/>
</dbReference>
<accession>A0ABV7VYY0</accession>
<dbReference type="PANTHER" id="PTHR30579:SF2">
    <property type="entry name" value="HTH-TYPE TRANSCRIPTIONAL REGULATOR ARGP"/>
    <property type="match status" value="1"/>
</dbReference>
<keyword evidence="4" id="KW-0804">Transcription</keyword>
<dbReference type="NCBIfam" id="NF009888">
    <property type="entry name" value="PRK13348.1"/>
    <property type="match status" value="1"/>
</dbReference>
<comment type="similarity">
    <text evidence="1">Belongs to the LysR transcriptional regulatory family.</text>
</comment>
<dbReference type="PROSITE" id="PS50931">
    <property type="entry name" value="HTH_LYSR"/>
    <property type="match status" value="1"/>
</dbReference>
<evidence type="ECO:0000313" key="7">
    <source>
        <dbReference type="EMBL" id="MFC3682414.1"/>
    </source>
</evidence>
<dbReference type="InterPro" id="IPR050176">
    <property type="entry name" value="LTTR"/>
</dbReference>
<dbReference type="SUPFAM" id="SSF46785">
    <property type="entry name" value="Winged helix' DNA-binding domain"/>
    <property type="match status" value="1"/>
</dbReference>
<evidence type="ECO:0000256" key="5">
    <source>
        <dbReference type="SAM" id="MobiDB-lite"/>
    </source>
</evidence>
<dbReference type="PANTHER" id="PTHR30579">
    <property type="entry name" value="TRANSCRIPTIONAL REGULATOR"/>
    <property type="match status" value="1"/>
</dbReference>
<evidence type="ECO:0000256" key="1">
    <source>
        <dbReference type="ARBA" id="ARBA00009437"/>
    </source>
</evidence>
<evidence type="ECO:0000256" key="4">
    <source>
        <dbReference type="ARBA" id="ARBA00023163"/>
    </source>
</evidence>
<evidence type="ECO:0000256" key="2">
    <source>
        <dbReference type="ARBA" id="ARBA00023015"/>
    </source>
</evidence>
<dbReference type="InterPro" id="IPR005119">
    <property type="entry name" value="LysR_subst-bd"/>
</dbReference>
<dbReference type="Gene3D" id="1.10.10.10">
    <property type="entry name" value="Winged helix-like DNA-binding domain superfamily/Winged helix DNA-binding domain"/>
    <property type="match status" value="1"/>
</dbReference>
<comment type="caution">
    <text evidence="7">The sequence shown here is derived from an EMBL/GenBank/DDBJ whole genome shotgun (WGS) entry which is preliminary data.</text>
</comment>
<dbReference type="InterPro" id="IPR036388">
    <property type="entry name" value="WH-like_DNA-bd_sf"/>
</dbReference>
<organism evidence="7 8">
    <name type="scientific">Hydrogenophaga luteola</name>
    <dbReference type="NCBI Taxonomy" id="1591122"/>
    <lineage>
        <taxon>Bacteria</taxon>
        <taxon>Pseudomonadati</taxon>
        <taxon>Pseudomonadota</taxon>
        <taxon>Betaproteobacteria</taxon>
        <taxon>Burkholderiales</taxon>
        <taxon>Comamonadaceae</taxon>
        <taxon>Hydrogenophaga</taxon>
    </lineage>
</organism>
<evidence type="ECO:0000259" key="6">
    <source>
        <dbReference type="PROSITE" id="PS50931"/>
    </source>
</evidence>
<keyword evidence="2" id="KW-0805">Transcription regulation</keyword>
<name>A0ABV7VYY0_9BURK</name>
<dbReference type="SUPFAM" id="SSF53850">
    <property type="entry name" value="Periplasmic binding protein-like II"/>
    <property type="match status" value="1"/>
</dbReference>
<sequence>MSTFDPDALECLAAIIEEGGFERAAQRLSITQSAVSQRLRALEAQVGTVLIVRSRPLKPTPAGQLMLKHAKMMRLLRADLEKDLKELAPSAAGASRDEERISVAMNADSIATWALPALDALARQGLPVEIITDNEEFTQEWLREGQVLGCVTSLGQALRGCKMVPLGTMDYVAVAQADFARSRCPKGLNAHNFHQLPFVAFNRKDYQQHGFVEHAFSLPRVGLKQLYVPSCDGQLRAVLAGWGVSVLPELLVRDLLARGELVNLVPNHRLSVMLYWHCWNLSSDVLEALTQALTEAAARHLKSGTPQKTPPGRGSKRRGTA</sequence>
<keyword evidence="3" id="KW-0238">DNA-binding</keyword>
<dbReference type="Pfam" id="PF00126">
    <property type="entry name" value="HTH_1"/>
    <property type="match status" value="1"/>
</dbReference>
<dbReference type="PRINTS" id="PR00039">
    <property type="entry name" value="HTHLYSR"/>
</dbReference>
<evidence type="ECO:0000313" key="8">
    <source>
        <dbReference type="Proteomes" id="UP001595729"/>
    </source>
</evidence>
<proteinExistence type="inferred from homology"/>
<dbReference type="Pfam" id="PF03466">
    <property type="entry name" value="LysR_substrate"/>
    <property type="match status" value="1"/>
</dbReference>
<dbReference type="NCBIfam" id="NF002964">
    <property type="entry name" value="PRK03635.1"/>
    <property type="match status" value="1"/>
</dbReference>
<feature type="region of interest" description="Disordered" evidence="5">
    <location>
        <begin position="299"/>
        <end position="321"/>
    </location>
</feature>
<evidence type="ECO:0000256" key="3">
    <source>
        <dbReference type="ARBA" id="ARBA00023125"/>
    </source>
</evidence>
<dbReference type="InterPro" id="IPR017685">
    <property type="entry name" value="ArgP"/>
</dbReference>
<protein>
    <submittedName>
        <fullName evidence="7">LysR family transcriptional regulator ArgP</fullName>
    </submittedName>
</protein>